<evidence type="ECO:0000313" key="2">
    <source>
        <dbReference type="Proteomes" id="UP000824782"/>
    </source>
</evidence>
<proteinExistence type="predicted"/>
<dbReference type="Proteomes" id="UP000824782">
    <property type="component" value="Unassembled WGS sequence"/>
</dbReference>
<sequence>MSPIGRGEKDRWGGPRPLLGAGQFCILHKSCNFFSPKWDTDSSCKRSMYYNDVPVVWRGWIPFKLPTCVIVWTSLDGN</sequence>
<keyword evidence="2" id="KW-1185">Reference proteome</keyword>
<protein>
    <submittedName>
        <fullName evidence="1">Uncharacterized protein</fullName>
    </submittedName>
</protein>
<name>A0AAV7C3P9_ENGPU</name>
<dbReference type="EMBL" id="WNYA01000004">
    <property type="protein sequence ID" value="KAG8579582.1"/>
    <property type="molecule type" value="Genomic_DNA"/>
</dbReference>
<accession>A0AAV7C3P9</accession>
<organism evidence="1 2">
    <name type="scientific">Engystomops pustulosus</name>
    <name type="common">Tungara frog</name>
    <name type="synonym">Physalaemus pustulosus</name>
    <dbReference type="NCBI Taxonomy" id="76066"/>
    <lineage>
        <taxon>Eukaryota</taxon>
        <taxon>Metazoa</taxon>
        <taxon>Chordata</taxon>
        <taxon>Craniata</taxon>
        <taxon>Vertebrata</taxon>
        <taxon>Euteleostomi</taxon>
        <taxon>Amphibia</taxon>
        <taxon>Batrachia</taxon>
        <taxon>Anura</taxon>
        <taxon>Neobatrachia</taxon>
        <taxon>Hyloidea</taxon>
        <taxon>Leptodactylidae</taxon>
        <taxon>Leiuperinae</taxon>
        <taxon>Engystomops</taxon>
    </lineage>
</organism>
<dbReference type="AlphaFoldDB" id="A0AAV7C3P9"/>
<reference evidence="1" key="1">
    <citation type="thesis" date="2020" institute="ProQuest LLC" country="789 East Eisenhower Parkway, Ann Arbor, MI, USA">
        <title>Comparative Genomics and Chromosome Evolution.</title>
        <authorList>
            <person name="Mudd A.B."/>
        </authorList>
    </citation>
    <scope>NUCLEOTIDE SEQUENCE</scope>
    <source>
        <strain evidence="1">237g6f4</strain>
        <tissue evidence="1">Blood</tissue>
    </source>
</reference>
<evidence type="ECO:0000313" key="1">
    <source>
        <dbReference type="EMBL" id="KAG8579582.1"/>
    </source>
</evidence>
<comment type="caution">
    <text evidence="1">The sequence shown here is derived from an EMBL/GenBank/DDBJ whole genome shotgun (WGS) entry which is preliminary data.</text>
</comment>
<gene>
    <name evidence="1" type="ORF">GDO81_010953</name>
</gene>